<feature type="compositionally biased region" description="Basic and acidic residues" evidence="2">
    <location>
        <begin position="274"/>
        <end position="287"/>
    </location>
</feature>
<evidence type="ECO:0000256" key="2">
    <source>
        <dbReference type="SAM" id="MobiDB-lite"/>
    </source>
</evidence>
<gene>
    <name evidence="3" type="ORF">PACLA_8A057816</name>
</gene>
<feature type="compositionally biased region" description="Acidic residues" evidence="2">
    <location>
        <begin position="253"/>
        <end position="273"/>
    </location>
</feature>
<keyword evidence="1" id="KW-0175">Coiled coil</keyword>
<comment type="caution">
    <text evidence="3">The sequence shown here is derived from an EMBL/GenBank/DDBJ whole genome shotgun (WGS) entry which is preliminary data.</text>
</comment>
<feature type="compositionally biased region" description="Basic and acidic residues" evidence="2">
    <location>
        <begin position="238"/>
        <end position="252"/>
    </location>
</feature>
<evidence type="ECO:0000313" key="3">
    <source>
        <dbReference type="EMBL" id="CAB3977999.1"/>
    </source>
</evidence>
<dbReference type="EMBL" id="CACRXK020000084">
    <property type="protein sequence ID" value="CAB3977999.1"/>
    <property type="molecule type" value="Genomic_DNA"/>
</dbReference>
<sequence>MKNFVQTRDGMGNIIVSTKSLQGQFKNLWYESPVSPKQTISNTFILEMAAERLQFSKNQKDCEAWCRNQRPKRIQMICGITKSPAIDNWSPHLKMQSVYGLIEMTMERYPDIVAFQNANKSPGNKNYDNLCSFVENCQNAISLAQKNINVCEREIRQTEKTSVTEGKPRIIPGLREQNKFFLDLLPKLEAALAFVKEFIVPYERMLQECKVQYGVSMKEQHCLRKRKMNQKDIRRKQQRQEIVIKEDRKEDEVKEDEANEQDDKEDVTDMGEGEEVKDAESDSKWGDFIESGSDCSNDVEDI</sequence>
<name>A0A6S7FPS3_PARCT</name>
<evidence type="ECO:0000256" key="1">
    <source>
        <dbReference type="SAM" id="Coils"/>
    </source>
</evidence>
<evidence type="ECO:0000313" key="4">
    <source>
        <dbReference type="Proteomes" id="UP001152795"/>
    </source>
</evidence>
<feature type="compositionally biased region" description="Basic residues" evidence="2">
    <location>
        <begin position="227"/>
        <end position="237"/>
    </location>
</feature>
<dbReference type="AlphaFoldDB" id="A0A6S7FPS3"/>
<feature type="region of interest" description="Disordered" evidence="2">
    <location>
        <begin position="227"/>
        <end position="302"/>
    </location>
</feature>
<proteinExistence type="predicted"/>
<protein>
    <submittedName>
        <fullName evidence="3">Uncharacterized protein</fullName>
    </submittedName>
</protein>
<accession>A0A6S7FPS3</accession>
<organism evidence="3 4">
    <name type="scientific">Paramuricea clavata</name>
    <name type="common">Red gorgonian</name>
    <name type="synonym">Violescent sea-whip</name>
    <dbReference type="NCBI Taxonomy" id="317549"/>
    <lineage>
        <taxon>Eukaryota</taxon>
        <taxon>Metazoa</taxon>
        <taxon>Cnidaria</taxon>
        <taxon>Anthozoa</taxon>
        <taxon>Octocorallia</taxon>
        <taxon>Malacalcyonacea</taxon>
        <taxon>Plexauridae</taxon>
        <taxon>Paramuricea</taxon>
    </lineage>
</organism>
<dbReference type="Proteomes" id="UP001152795">
    <property type="component" value="Unassembled WGS sequence"/>
</dbReference>
<reference evidence="3" key="1">
    <citation type="submission" date="2020-04" db="EMBL/GenBank/DDBJ databases">
        <authorList>
            <person name="Alioto T."/>
            <person name="Alioto T."/>
            <person name="Gomez Garrido J."/>
        </authorList>
    </citation>
    <scope>NUCLEOTIDE SEQUENCE</scope>
    <source>
        <strain evidence="3">A484AB</strain>
    </source>
</reference>
<keyword evidence="4" id="KW-1185">Reference proteome</keyword>
<feature type="coiled-coil region" evidence="1">
    <location>
        <begin position="134"/>
        <end position="161"/>
    </location>
</feature>